<keyword evidence="1" id="KW-0812">Transmembrane</keyword>
<name>A0A1F5FVQ2_9BACT</name>
<feature type="transmembrane region" description="Helical" evidence="1">
    <location>
        <begin position="73"/>
        <end position="102"/>
    </location>
</feature>
<dbReference type="EMBL" id="MFAU01000041">
    <property type="protein sequence ID" value="OGD83689.1"/>
    <property type="molecule type" value="Genomic_DNA"/>
</dbReference>
<dbReference type="AlphaFoldDB" id="A0A1F5FVQ2"/>
<evidence type="ECO:0000313" key="2">
    <source>
        <dbReference type="EMBL" id="OGD83689.1"/>
    </source>
</evidence>
<keyword evidence="1" id="KW-0472">Membrane</keyword>
<evidence type="ECO:0000313" key="3">
    <source>
        <dbReference type="Proteomes" id="UP000179252"/>
    </source>
</evidence>
<sequence>MGLVLNFIFMFAVPVLTAEYQNTQIFRSWQDPLMWVFFAYPFILGIVAAYLWDIVEGKLKGKGNQKALDFAKLYFVIATIPGMFITYTSFQVSLLMVIAWTITG</sequence>
<gene>
    <name evidence="2" type="ORF">A2165_03650</name>
</gene>
<evidence type="ECO:0000256" key="1">
    <source>
        <dbReference type="SAM" id="Phobius"/>
    </source>
</evidence>
<keyword evidence="1" id="KW-1133">Transmembrane helix</keyword>
<protein>
    <recommendedName>
        <fullName evidence="4">MFS transporter</fullName>
    </recommendedName>
</protein>
<evidence type="ECO:0008006" key="4">
    <source>
        <dbReference type="Google" id="ProtNLM"/>
    </source>
</evidence>
<accession>A0A1F5FVQ2</accession>
<proteinExistence type="predicted"/>
<reference evidence="2 3" key="1">
    <citation type="journal article" date="2016" name="Nat. Commun.">
        <title>Thousands of microbial genomes shed light on interconnected biogeochemical processes in an aquifer system.</title>
        <authorList>
            <person name="Anantharaman K."/>
            <person name="Brown C.T."/>
            <person name="Hug L.A."/>
            <person name="Sharon I."/>
            <person name="Castelle C.J."/>
            <person name="Probst A.J."/>
            <person name="Thomas B.C."/>
            <person name="Singh A."/>
            <person name="Wilkins M.J."/>
            <person name="Karaoz U."/>
            <person name="Brodie E.L."/>
            <person name="Williams K.H."/>
            <person name="Hubbard S.S."/>
            <person name="Banfield J.F."/>
        </authorList>
    </citation>
    <scope>NUCLEOTIDE SEQUENCE [LARGE SCALE GENOMIC DNA]</scope>
</reference>
<organism evidence="2 3">
    <name type="scientific">Candidatus Curtissbacteria bacterium RBG_13_40_7</name>
    <dbReference type="NCBI Taxonomy" id="1797706"/>
    <lineage>
        <taxon>Bacteria</taxon>
        <taxon>Candidatus Curtissiibacteriota</taxon>
    </lineage>
</organism>
<comment type="caution">
    <text evidence="2">The sequence shown here is derived from an EMBL/GenBank/DDBJ whole genome shotgun (WGS) entry which is preliminary data.</text>
</comment>
<dbReference type="Proteomes" id="UP000179252">
    <property type="component" value="Unassembled WGS sequence"/>
</dbReference>
<feature type="transmembrane region" description="Helical" evidence="1">
    <location>
        <begin position="33"/>
        <end position="52"/>
    </location>
</feature>
<feature type="non-terminal residue" evidence="2">
    <location>
        <position position="104"/>
    </location>
</feature>